<dbReference type="OrthoDB" id="1551020at2"/>
<comment type="caution">
    <text evidence="1">The sequence shown here is derived from an EMBL/GenBank/DDBJ whole genome shotgun (WGS) entry which is preliminary data.</text>
</comment>
<accession>A0A073JST2</accession>
<reference evidence="1 2" key="1">
    <citation type="submission" date="2014-06" db="EMBL/GenBank/DDBJ databases">
        <title>Draft genome sequence of Bacillus manliponensis JCM 15802 (MCCC 1A00708).</title>
        <authorList>
            <person name="Lai Q."/>
            <person name="Liu Y."/>
            <person name="Shao Z."/>
        </authorList>
    </citation>
    <scope>NUCLEOTIDE SEQUENCE [LARGE SCALE GENOMIC DNA]</scope>
    <source>
        <strain evidence="1 2">JCM 15802</strain>
    </source>
</reference>
<dbReference type="RefSeq" id="WP_034643505.1">
    <property type="nucleotide sequence ID" value="NZ_CBCSJC010000035.1"/>
</dbReference>
<protein>
    <submittedName>
        <fullName evidence="1">Uncharacterized protein</fullName>
    </submittedName>
</protein>
<dbReference type="Proteomes" id="UP000027822">
    <property type="component" value="Unassembled WGS sequence"/>
</dbReference>
<organism evidence="1 2">
    <name type="scientific">Bacillus manliponensis</name>
    <dbReference type="NCBI Taxonomy" id="574376"/>
    <lineage>
        <taxon>Bacteria</taxon>
        <taxon>Bacillati</taxon>
        <taxon>Bacillota</taxon>
        <taxon>Bacilli</taxon>
        <taxon>Bacillales</taxon>
        <taxon>Bacillaceae</taxon>
        <taxon>Bacillus</taxon>
        <taxon>Bacillus cereus group</taxon>
    </lineage>
</organism>
<dbReference type="EMBL" id="JOTN01000031">
    <property type="protein sequence ID" value="KEK17365.1"/>
    <property type="molecule type" value="Genomic_DNA"/>
</dbReference>
<proteinExistence type="predicted"/>
<gene>
    <name evidence="1" type="ORF">BAMA_15525</name>
</gene>
<name>A0A073JST2_9BACI</name>
<sequence>MTPLYKFQLSTIFEGWKCECILTADSEERAKQMYYQKFSEGQFEMPYQEFVKFIQCKYLEHVDITQVFSKEKLFQKMCEQRKIPFAYMGMRVEVTGRMGTIVGSWKKNLYVVFDGNPDKFNCNPWWEIAYFDEDGNVVRDYRKGAYTLGVM</sequence>
<evidence type="ECO:0000313" key="1">
    <source>
        <dbReference type="EMBL" id="KEK17365.1"/>
    </source>
</evidence>
<evidence type="ECO:0000313" key="2">
    <source>
        <dbReference type="Proteomes" id="UP000027822"/>
    </source>
</evidence>
<dbReference type="AlphaFoldDB" id="A0A073JST2"/>
<dbReference type="STRING" id="574376.BAMA_15525"/>
<dbReference type="eggNOG" id="ENOG50340G3">
    <property type="taxonomic scope" value="Bacteria"/>
</dbReference>
<keyword evidence="2" id="KW-1185">Reference proteome</keyword>